<dbReference type="InterPro" id="IPR023035">
    <property type="entry name" value="Ribosomal_uS9_bac/plastid"/>
</dbReference>
<name>A0A3N4KUB6_9PEZI</name>
<reference evidence="8 9" key="1">
    <citation type="journal article" date="2018" name="Nat. Ecol. Evol.">
        <title>Pezizomycetes genomes reveal the molecular basis of ectomycorrhizal truffle lifestyle.</title>
        <authorList>
            <person name="Murat C."/>
            <person name="Payen T."/>
            <person name="Noel B."/>
            <person name="Kuo A."/>
            <person name="Morin E."/>
            <person name="Chen J."/>
            <person name="Kohler A."/>
            <person name="Krizsan K."/>
            <person name="Balestrini R."/>
            <person name="Da Silva C."/>
            <person name="Montanini B."/>
            <person name="Hainaut M."/>
            <person name="Levati E."/>
            <person name="Barry K.W."/>
            <person name="Belfiori B."/>
            <person name="Cichocki N."/>
            <person name="Clum A."/>
            <person name="Dockter R.B."/>
            <person name="Fauchery L."/>
            <person name="Guy J."/>
            <person name="Iotti M."/>
            <person name="Le Tacon F."/>
            <person name="Lindquist E.A."/>
            <person name="Lipzen A."/>
            <person name="Malagnac F."/>
            <person name="Mello A."/>
            <person name="Molinier V."/>
            <person name="Miyauchi S."/>
            <person name="Poulain J."/>
            <person name="Riccioni C."/>
            <person name="Rubini A."/>
            <person name="Sitrit Y."/>
            <person name="Splivallo R."/>
            <person name="Traeger S."/>
            <person name="Wang M."/>
            <person name="Zifcakova L."/>
            <person name="Wipf D."/>
            <person name="Zambonelli A."/>
            <person name="Paolocci F."/>
            <person name="Nowrousian M."/>
            <person name="Ottonello S."/>
            <person name="Baldrian P."/>
            <person name="Spatafora J.W."/>
            <person name="Henrissat B."/>
            <person name="Nagy L.G."/>
            <person name="Aury J.M."/>
            <person name="Wincker P."/>
            <person name="Grigoriev I.V."/>
            <person name="Bonfante P."/>
            <person name="Martin F.M."/>
        </authorList>
    </citation>
    <scope>NUCLEOTIDE SEQUENCE [LARGE SCALE GENOMIC DNA]</scope>
    <source>
        <strain evidence="8 9">CCBAS932</strain>
    </source>
</reference>
<dbReference type="Gene3D" id="3.30.230.10">
    <property type="match status" value="1"/>
</dbReference>
<evidence type="ECO:0000313" key="8">
    <source>
        <dbReference type="EMBL" id="RPB09375.1"/>
    </source>
</evidence>
<dbReference type="InterPro" id="IPR020574">
    <property type="entry name" value="Ribosomal_uS9_CS"/>
</dbReference>
<dbReference type="Proteomes" id="UP000277580">
    <property type="component" value="Unassembled WGS sequence"/>
</dbReference>
<evidence type="ECO:0000256" key="6">
    <source>
        <dbReference type="RuleBase" id="RU003815"/>
    </source>
</evidence>
<dbReference type="GO" id="GO:0006412">
    <property type="term" value="P:translation"/>
    <property type="evidence" value="ECO:0007669"/>
    <property type="project" value="InterPro"/>
</dbReference>
<evidence type="ECO:0000313" key="9">
    <source>
        <dbReference type="Proteomes" id="UP000277580"/>
    </source>
</evidence>
<dbReference type="NCBIfam" id="NF001099">
    <property type="entry name" value="PRK00132.1"/>
    <property type="match status" value="1"/>
</dbReference>
<dbReference type="GO" id="GO:0005763">
    <property type="term" value="C:mitochondrial small ribosomal subunit"/>
    <property type="evidence" value="ECO:0007669"/>
    <property type="project" value="TreeGrafter"/>
</dbReference>
<accession>A0A3N4KUB6</accession>
<sequence>MAAASSKTIRCCYRVADGLISSNPQFRSRGTVTLLQQSRAFSTTQKTSQLEESIALRTRLIPASASYYNANPEYCDNILALEELLRKHETLPTVPGDQAPQVKWKTLVEYRDMIGGYVKPSRYNRVSRILNRLNRIEPSLLPQETKEALEPYKHVANEHLNIPRPRTVDGLGRAYGCGRRKTSVARVYVVEGNGEVMINGKPIMDVFPRLHDRESALWPLLSTSRMDKYNVWAVLEGGGTTGQAEALTLGLAKALLVHEPALKPALRRAGCVTRDPRGVERKKPGHLKARKMPTWVKR</sequence>
<dbReference type="InterPro" id="IPR000754">
    <property type="entry name" value="Ribosomal_uS9"/>
</dbReference>
<feature type="compositionally biased region" description="Basic residues" evidence="7">
    <location>
        <begin position="283"/>
        <end position="298"/>
    </location>
</feature>
<dbReference type="OrthoDB" id="10254627at2759"/>
<evidence type="ECO:0000256" key="3">
    <source>
        <dbReference type="ARBA" id="ARBA00023274"/>
    </source>
</evidence>
<evidence type="ECO:0000256" key="2">
    <source>
        <dbReference type="ARBA" id="ARBA00022980"/>
    </source>
</evidence>
<dbReference type="InParanoid" id="A0A3N4KUB6"/>
<dbReference type="AlphaFoldDB" id="A0A3N4KUB6"/>
<evidence type="ECO:0000256" key="1">
    <source>
        <dbReference type="ARBA" id="ARBA00005251"/>
    </source>
</evidence>
<dbReference type="PANTHER" id="PTHR21569:SF1">
    <property type="entry name" value="SMALL RIBOSOMAL SUBUNIT PROTEIN US9M"/>
    <property type="match status" value="1"/>
</dbReference>
<dbReference type="PROSITE" id="PS00360">
    <property type="entry name" value="RIBOSOMAL_S9"/>
    <property type="match status" value="1"/>
</dbReference>
<comment type="similarity">
    <text evidence="1 6">Belongs to the universal ribosomal protein uS9 family.</text>
</comment>
<keyword evidence="3 6" id="KW-0687">Ribonucleoprotein</keyword>
<keyword evidence="9" id="KW-1185">Reference proteome</keyword>
<proteinExistence type="inferred from homology"/>
<gene>
    <name evidence="8" type="ORF">P167DRAFT_527100</name>
</gene>
<dbReference type="GO" id="GO:0003735">
    <property type="term" value="F:structural constituent of ribosome"/>
    <property type="evidence" value="ECO:0007669"/>
    <property type="project" value="InterPro"/>
</dbReference>
<dbReference type="InterPro" id="IPR020568">
    <property type="entry name" value="Ribosomal_Su5_D2-typ_SF"/>
</dbReference>
<keyword evidence="2 6" id="KW-0689">Ribosomal protein</keyword>
<evidence type="ECO:0000256" key="5">
    <source>
        <dbReference type="ARBA" id="ARBA00042623"/>
    </source>
</evidence>
<evidence type="ECO:0000256" key="4">
    <source>
        <dbReference type="ARBA" id="ARBA00039318"/>
    </source>
</evidence>
<dbReference type="GO" id="GO:0003723">
    <property type="term" value="F:RNA binding"/>
    <property type="evidence" value="ECO:0007669"/>
    <property type="project" value="TreeGrafter"/>
</dbReference>
<feature type="region of interest" description="Disordered" evidence="7">
    <location>
        <begin position="276"/>
        <end position="298"/>
    </location>
</feature>
<dbReference type="FunCoup" id="A0A3N4KUB6">
    <property type="interactions" value="171"/>
</dbReference>
<dbReference type="FunFam" id="3.30.230.10:FF:000001">
    <property type="entry name" value="30S ribosomal protein S9"/>
    <property type="match status" value="1"/>
</dbReference>
<organism evidence="8 9">
    <name type="scientific">Morchella conica CCBAS932</name>
    <dbReference type="NCBI Taxonomy" id="1392247"/>
    <lineage>
        <taxon>Eukaryota</taxon>
        <taxon>Fungi</taxon>
        <taxon>Dikarya</taxon>
        <taxon>Ascomycota</taxon>
        <taxon>Pezizomycotina</taxon>
        <taxon>Pezizomycetes</taxon>
        <taxon>Pezizales</taxon>
        <taxon>Morchellaceae</taxon>
        <taxon>Morchella</taxon>
    </lineage>
</organism>
<dbReference type="PANTHER" id="PTHR21569">
    <property type="entry name" value="RIBOSOMAL PROTEIN S9"/>
    <property type="match status" value="1"/>
</dbReference>
<dbReference type="SUPFAM" id="SSF54211">
    <property type="entry name" value="Ribosomal protein S5 domain 2-like"/>
    <property type="match status" value="1"/>
</dbReference>
<dbReference type="InterPro" id="IPR014721">
    <property type="entry name" value="Ribsml_uS5_D2-typ_fold_subgr"/>
</dbReference>
<dbReference type="STRING" id="1392247.A0A3N4KUB6"/>
<dbReference type="Pfam" id="PF00380">
    <property type="entry name" value="Ribosomal_S9"/>
    <property type="match status" value="1"/>
</dbReference>
<protein>
    <recommendedName>
        <fullName evidence="4">Small ribosomal subunit protein uS9m</fullName>
    </recommendedName>
    <alternativeName>
        <fullName evidence="5">37S ribosomal protein S9, mitochondrial</fullName>
    </alternativeName>
</protein>
<dbReference type="EMBL" id="ML119152">
    <property type="protein sequence ID" value="RPB09375.1"/>
    <property type="molecule type" value="Genomic_DNA"/>
</dbReference>
<evidence type="ECO:0000256" key="7">
    <source>
        <dbReference type="SAM" id="MobiDB-lite"/>
    </source>
</evidence>